<dbReference type="Proteomes" id="UP000266615">
    <property type="component" value="Unassembled WGS sequence"/>
</dbReference>
<reference evidence="1 2" key="1">
    <citation type="submission" date="2018-09" db="EMBL/GenBank/DDBJ databases">
        <title>Nesterenkonia natronophila sp. nov., an alkaliphilic actinobacteriume isolated from a soda lake, and emended description of the genus Nesterenkonia.</title>
        <authorList>
            <person name="Menes R.J."/>
            <person name="Iriarte A."/>
        </authorList>
    </citation>
    <scope>NUCLEOTIDE SEQUENCE [LARGE SCALE GENOMIC DNA]</scope>
    <source>
        <strain evidence="1 2">M8</strain>
    </source>
</reference>
<keyword evidence="2" id="KW-1185">Reference proteome</keyword>
<dbReference type="OrthoDB" id="4870479at2"/>
<dbReference type="EMBL" id="QYZP01000002">
    <property type="protein sequence ID" value="RJN32134.1"/>
    <property type="molecule type" value="Genomic_DNA"/>
</dbReference>
<name>A0A3A4FBG2_9MICC</name>
<evidence type="ECO:0000313" key="1">
    <source>
        <dbReference type="EMBL" id="RJN32134.1"/>
    </source>
</evidence>
<evidence type="ECO:0000313" key="2">
    <source>
        <dbReference type="Proteomes" id="UP000266615"/>
    </source>
</evidence>
<dbReference type="AlphaFoldDB" id="A0A3A4FBG2"/>
<comment type="caution">
    <text evidence="1">The sequence shown here is derived from an EMBL/GenBank/DDBJ whole genome shotgun (WGS) entry which is preliminary data.</text>
</comment>
<dbReference type="Pfam" id="PF04250">
    <property type="entry name" value="DUF429"/>
    <property type="match status" value="1"/>
</dbReference>
<organism evidence="1 2">
    <name type="scientific">Nesterenkonia natronophila</name>
    <dbReference type="NCBI Taxonomy" id="2174932"/>
    <lineage>
        <taxon>Bacteria</taxon>
        <taxon>Bacillati</taxon>
        <taxon>Actinomycetota</taxon>
        <taxon>Actinomycetes</taxon>
        <taxon>Micrococcales</taxon>
        <taxon>Micrococcaceae</taxon>
        <taxon>Nesterenkonia</taxon>
    </lineage>
</organism>
<dbReference type="InterPro" id="IPR007362">
    <property type="entry name" value="DUF429"/>
</dbReference>
<accession>A0A3A4FBG2</accession>
<protein>
    <submittedName>
        <fullName evidence="1">DUF429 domain-containing protein</fullName>
    </submittedName>
</protein>
<sequence>MRMMAGTHQGLVYAGVDLAAEPARTGLAVITGHSDQQELVIEEARLGVEDGAVVEMVIAADKTGVDVPLGWPQTFVEHVWAHSTGALTGLGTSDIAWRRSMAMRRTDLLVGERFGLRPLSVATDRIAYPALRWTVVEARLRERGIDCVRDGSGRVCEVYPAAALRWWGLPHRGYKSTTARAVREQIVEGLDAAFPQLDWNGFREECVVSDDVLDAVIAALVARETRAQRTWAPDTTDHDLALSEGWIHVPSERRKPGQSPNL</sequence>
<proteinExistence type="predicted"/>
<gene>
    <name evidence="1" type="ORF">D3250_08665</name>
</gene>